<dbReference type="GO" id="GO:0016887">
    <property type="term" value="F:ATP hydrolysis activity"/>
    <property type="evidence" value="ECO:0007669"/>
    <property type="project" value="InterPro"/>
</dbReference>
<dbReference type="InterPro" id="IPR027417">
    <property type="entry name" value="P-loop_NTPase"/>
</dbReference>
<dbReference type="PROSITE" id="PS50893">
    <property type="entry name" value="ABC_TRANSPORTER_2"/>
    <property type="match status" value="1"/>
</dbReference>
<keyword evidence="4 6" id="KW-0067">ATP-binding</keyword>
<dbReference type="PANTHER" id="PTHR43335:SF2">
    <property type="entry name" value="ABC TRANSPORTER, ATP-BINDING PROTEIN"/>
    <property type="match status" value="1"/>
</dbReference>
<accession>A0A1E3A003</accession>
<dbReference type="InterPro" id="IPR017871">
    <property type="entry name" value="ABC_transporter-like_CS"/>
</dbReference>
<dbReference type="GO" id="GO:0005524">
    <property type="term" value="F:ATP binding"/>
    <property type="evidence" value="ECO:0007669"/>
    <property type="project" value="UniProtKB-KW"/>
</dbReference>
<name>A0A1E3A003_9FIRM</name>
<comment type="caution">
    <text evidence="6">The sequence shown here is derived from an EMBL/GenBank/DDBJ whole genome shotgun (WGS) entry which is preliminary data.</text>
</comment>
<dbReference type="PROSITE" id="PS00211">
    <property type="entry name" value="ABC_TRANSPORTER_1"/>
    <property type="match status" value="1"/>
</dbReference>
<keyword evidence="3" id="KW-0547">Nucleotide-binding</keyword>
<dbReference type="PATRIC" id="fig|1432052.4.peg.6428"/>
<evidence type="ECO:0000256" key="3">
    <source>
        <dbReference type="ARBA" id="ARBA00022741"/>
    </source>
</evidence>
<gene>
    <name evidence="6" type="primary">yxlF_14</name>
    <name evidence="6" type="ORF">BEI61_05799</name>
</gene>
<keyword evidence="2" id="KW-0813">Transport</keyword>
<keyword evidence="6" id="KW-0378">Hydrolase</keyword>
<dbReference type="SMART" id="SM00382">
    <property type="entry name" value="AAA"/>
    <property type="match status" value="1"/>
</dbReference>
<dbReference type="Proteomes" id="UP000094067">
    <property type="component" value="Unassembled WGS sequence"/>
</dbReference>
<dbReference type="EMBL" id="MCGH01000005">
    <property type="protein sequence ID" value="ODM01807.1"/>
    <property type="molecule type" value="Genomic_DNA"/>
</dbReference>
<evidence type="ECO:0000259" key="5">
    <source>
        <dbReference type="PROSITE" id="PS50893"/>
    </source>
</evidence>
<reference evidence="6 7" key="1">
    <citation type="submission" date="2016-07" db="EMBL/GenBank/DDBJ databases">
        <title>Characterization of isolates of Eisenbergiella tayi derived from blood cultures, using whole genome sequencing.</title>
        <authorList>
            <person name="Burdz T."/>
            <person name="Wiebe D."/>
            <person name="Huynh C."/>
            <person name="Bernard K."/>
        </authorList>
    </citation>
    <scope>NUCLEOTIDE SEQUENCE [LARGE SCALE GENOMIC DNA]</scope>
    <source>
        <strain evidence="6 7">NML 110608</strain>
    </source>
</reference>
<dbReference type="InterPro" id="IPR003439">
    <property type="entry name" value="ABC_transporter-like_ATP-bd"/>
</dbReference>
<evidence type="ECO:0000256" key="4">
    <source>
        <dbReference type="ARBA" id="ARBA00022840"/>
    </source>
</evidence>
<evidence type="ECO:0000313" key="6">
    <source>
        <dbReference type="EMBL" id="ODM01807.1"/>
    </source>
</evidence>
<protein>
    <submittedName>
        <fullName evidence="6">Putative ABC transporter ATP-binding protein YxlF</fullName>
        <ecNumber evidence="6">3.6.3.-</ecNumber>
    </submittedName>
</protein>
<dbReference type="AlphaFoldDB" id="A0A1E3A003"/>
<evidence type="ECO:0000313" key="7">
    <source>
        <dbReference type="Proteomes" id="UP000094067"/>
    </source>
</evidence>
<sequence length="305" mass="34589">MELCLEQVSKSFQDNRAVDDVSLRITPGVWGLLGANGAGKTTLMRMIAGILKPDKGRITYDGIRIDSLGEAYRDIFGYLPQEFGFYPEFTVRDYLEYMAALKGLKPGWSRRKIGELLETLTLEEVKNKKIVRLSGGMKRRVGIAQALLNEPEILILDEPTSGLDPGERVRFRNLLSEFAHDRIVLISTHIVPDVEYIAMKNAVMKDGKIIETGTTPELVKRMEGKVFSEKIPARALADYEKKLRIVNLKNEPDGDITIRYLGDRPETEDSVSEEPRLEDLYLWLFPQNTDGRKTEERGTKGGKRR</sequence>
<dbReference type="SUPFAM" id="SSF52540">
    <property type="entry name" value="P-loop containing nucleoside triphosphate hydrolases"/>
    <property type="match status" value="1"/>
</dbReference>
<dbReference type="PANTHER" id="PTHR43335">
    <property type="entry name" value="ABC TRANSPORTER, ATP-BINDING PROTEIN"/>
    <property type="match status" value="1"/>
</dbReference>
<dbReference type="Gene3D" id="3.40.50.300">
    <property type="entry name" value="P-loop containing nucleotide triphosphate hydrolases"/>
    <property type="match status" value="1"/>
</dbReference>
<dbReference type="InterPro" id="IPR003593">
    <property type="entry name" value="AAA+_ATPase"/>
</dbReference>
<organism evidence="6 7">
    <name type="scientific">Eisenbergiella tayi</name>
    <dbReference type="NCBI Taxonomy" id="1432052"/>
    <lineage>
        <taxon>Bacteria</taxon>
        <taxon>Bacillati</taxon>
        <taxon>Bacillota</taxon>
        <taxon>Clostridia</taxon>
        <taxon>Lachnospirales</taxon>
        <taxon>Lachnospiraceae</taxon>
        <taxon>Eisenbergiella</taxon>
    </lineage>
</organism>
<evidence type="ECO:0000256" key="1">
    <source>
        <dbReference type="ARBA" id="ARBA00005417"/>
    </source>
</evidence>
<dbReference type="CDD" id="cd03264">
    <property type="entry name" value="ABC_drug_resistance_like"/>
    <property type="match status" value="1"/>
</dbReference>
<dbReference type="RefSeq" id="WP_069155311.1">
    <property type="nucleotide sequence ID" value="NZ_MCGH01000005.1"/>
</dbReference>
<comment type="similarity">
    <text evidence="1">Belongs to the ABC transporter superfamily.</text>
</comment>
<dbReference type="EC" id="3.6.3.-" evidence="6"/>
<dbReference type="Pfam" id="PF00005">
    <property type="entry name" value="ABC_tran"/>
    <property type="match status" value="1"/>
</dbReference>
<evidence type="ECO:0000256" key="2">
    <source>
        <dbReference type="ARBA" id="ARBA00022448"/>
    </source>
</evidence>
<feature type="domain" description="ABC transporter" evidence="5">
    <location>
        <begin position="3"/>
        <end position="231"/>
    </location>
</feature>
<proteinExistence type="inferred from homology"/>